<proteinExistence type="predicted"/>
<reference evidence="2 3" key="1">
    <citation type="submission" date="2017-01" db="EMBL/GenBank/DDBJ databases">
        <title>Complete Genome Sequence of Vibrio vulnificus FORC_053.</title>
        <authorList>
            <consortium name="Food-borne Pathogen Omics Research Center"/>
            <person name="Chung H.Y."/>
            <person name="Na E.J."/>
            <person name="Song J.S."/>
            <person name="Kim H."/>
            <person name="Lee J.-H."/>
            <person name="Ryu S."/>
            <person name="Choi S.H."/>
        </authorList>
    </citation>
    <scope>NUCLEOTIDE SEQUENCE [LARGE SCALE GENOMIC DNA]</scope>
    <source>
        <strain evidence="2 3">FORC_053</strain>
    </source>
</reference>
<evidence type="ECO:0000313" key="2">
    <source>
        <dbReference type="EMBL" id="AXX62884.1"/>
    </source>
</evidence>
<dbReference type="EMBL" id="CP019291">
    <property type="protein sequence ID" value="AXX62884.1"/>
    <property type="molecule type" value="Genomic_DNA"/>
</dbReference>
<dbReference type="Proteomes" id="UP000263418">
    <property type="component" value="Chromosome 2"/>
</dbReference>
<evidence type="ECO:0000313" key="3">
    <source>
        <dbReference type="Proteomes" id="UP000263418"/>
    </source>
</evidence>
<dbReference type="RefSeq" id="WP_045610037.1">
    <property type="nucleotide sequence ID" value="NZ_CP016322.1"/>
</dbReference>
<evidence type="ECO:0000256" key="1">
    <source>
        <dbReference type="SAM" id="MobiDB-lite"/>
    </source>
</evidence>
<protein>
    <submittedName>
        <fullName evidence="2">Uncharacterized protein</fullName>
    </submittedName>
</protein>
<name>A0AAN1PUL0_VIBVL</name>
<gene>
    <name evidence="2" type="ORF">FORC53_4545</name>
</gene>
<sequence length="1421" mass="164126">MEKHIPLNRQFSPVPKSHEDAEKDEISFSWGYGKPNSWDDLDCEFRCVILAEAGAGKTEEFRQRARILQDQGKPAFFIRIEDIDRDFYEAFDVGEESQFQLWLNSTSEAWFFLDSVDEARLASPRAFEKAIRQFAKGIKKGTHRAHIYISSRPYSWRPKEDRRLLDEWLFLPSSSEVDKVDENEAVKTQSSLKVYTLRHLDKERIRRFCVTRSAKDIDRLIDEIARTNLWSLAERPFDLDGILAKWAEGNELGGRLDLLRYNIIKRLSDEHNVDRAQLQPINAEKLREGAQRLAAAVVLTGQAGINVPDSAPVKPGINAETVLFDWDPSEVSALLERGIFNDVIYGAVRFRHRDVRELLAAEWFDRLLKLGNSRYSIETLFFREQYGEKIITPLLRPILPWLILFDSEIRLKALNINPDIAVEGGDPSKLPLHERANILADIVQRISSNKDGHSARDNSAIARIANTDLSENTLLLIERYGDNDDVIFFLGRLVWQGEMSSCVSSLVHIAENSSRDIYARIASTRAVMTCGSFEQKQNLWLKLNENDAQIPRELLLELVEEADTNSHSIEQLLISLGKLPAYERFKNSALRGALHSFVEQMCLESIPKLVEGLDSYLERRPFVERRECHVSEEYAWLLDIAMHAIERLIKARHNAALGNISQSILLKVPALRFWRGDDCTEHKDELKTLVPSWPELNDSLYWNSIQHARNIEISNSDKKVTDDWAVSWLGHFWHFDTASLPRLLNYMRTCSLESDRLVALSTAFRVYLQTDRSESILAILRVAVADEHVLRERLNTLLKPPVSKEMQRFEEKEAERQRKLTVKKEQEKLEREKWIADLRANPERIYNSPNLEPGEYSWDHYWLMGELQDLSEGTGRWGYTGWQALIPEFGEAVAQGYRKAAIKHWSQYKPPLRSEGGEVNNTPYSLVFAMAGLEIDAAESAHFPMNLSEENVRHALRYIFWELNGFPKWFELMHKAFPPLVEEAVIKELVWELEKTESTKVLHDLTYHAPWLHPYIASVILNWIDINPGHRSSIREYCLKILVNGEIETEKLSALAIKQLSNTSNPDDISWWYALRVDCYPEKGILEVEQWLSELDDDTAKRAAQIFITALMGGRRSRYRNPNIGCFRTAEHLKSLYSLMHNYIKVEDDIDRTSGKVFSPELRDDAQDARDRLFNLLSEIPGKESYTAIKQLIHDHPNPDYRPWMAKQAYQHAEKDGDLEPWSEQQVRDFAKSQSIDPTTHRQLFDLAVHRLHELKNWLERGNDSPWLTWQRAEGETEMRTLIAGWLRQRCDNKYTIAEEPELANGQRMDIWLHNTNVLSPVPIELKLLDKEWSGPDLCERLRNQLVGDYLREESAGCGVFLLVSQNVTKKWLINGSRVGLDELAAALKCYWLEISHEYSGVDAIDVIVIDLAKRALFSDK</sequence>
<feature type="region of interest" description="Disordered" evidence="1">
    <location>
        <begin position="1"/>
        <end position="20"/>
    </location>
</feature>
<accession>A0AAN1PUL0</accession>
<organism evidence="2 3">
    <name type="scientific">Vibrio vulnificus</name>
    <dbReference type="NCBI Taxonomy" id="672"/>
    <lineage>
        <taxon>Bacteria</taxon>
        <taxon>Pseudomonadati</taxon>
        <taxon>Pseudomonadota</taxon>
        <taxon>Gammaproteobacteria</taxon>
        <taxon>Vibrionales</taxon>
        <taxon>Vibrionaceae</taxon>
        <taxon>Vibrio</taxon>
    </lineage>
</organism>